<reference evidence="5 6" key="1">
    <citation type="journal article" date="2009" name="Mikrobiologiia">
        <title>[Phenanthren biodegradation and interaction of Pseudomonas putida BS3701 and Burkholderia sp.BS3702 in plant rhizosphere].</title>
        <authorList>
            <person name="Ovchinnikova A.A."/>
            <person name="Vetrova A.A."/>
            <person name="Filonov A.E."/>
            <person name="Boronin A.M."/>
        </authorList>
    </citation>
    <scope>NUCLEOTIDE SEQUENCE [LARGE SCALE GENOMIC DNA]</scope>
    <source>
        <strain evidence="5 6">BS3701</strain>
    </source>
</reference>
<evidence type="ECO:0000313" key="5">
    <source>
        <dbReference type="EMBL" id="QLJ14241.1"/>
    </source>
</evidence>
<dbReference type="InterPro" id="IPR019960">
    <property type="entry name" value="T1SS_VCA0849"/>
</dbReference>
<dbReference type="PROSITE" id="PS51820">
    <property type="entry name" value="PA14"/>
    <property type="match status" value="1"/>
</dbReference>
<dbReference type="Pfam" id="PF00353">
    <property type="entry name" value="HemolysinCabind"/>
    <property type="match status" value="3"/>
</dbReference>
<dbReference type="RefSeq" id="WP_180689021.1">
    <property type="nucleotide sequence ID" value="NZ_CP059052.1"/>
</dbReference>
<evidence type="ECO:0000259" key="3">
    <source>
        <dbReference type="PROSITE" id="PS50234"/>
    </source>
</evidence>
<dbReference type="SMART" id="SM00327">
    <property type="entry name" value="VWA"/>
    <property type="match status" value="1"/>
</dbReference>
<dbReference type="InterPro" id="IPR037524">
    <property type="entry name" value="PA14/GLEYA"/>
</dbReference>
<evidence type="ECO:0000313" key="6">
    <source>
        <dbReference type="Proteomes" id="UP000510934"/>
    </source>
</evidence>
<dbReference type="InterPro" id="IPR001343">
    <property type="entry name" value="Hemolysn_Ca-bd"/>
</dbReference>
<dbReference type="SUPFAM" id="SSF53300">
    <property type="entry name" value="vWA-like"/>
    <property type="match status" value="1"/>
</dbReference>
<dbReference type="Proteomes" id="UP000510934">
    <property type="component" value="Chromosome"/>
</dbReference>
<dbReference type="InterPro" id="IPR036465">
    <property type="entry name" value="vWFA_dom_sf"/>
</dbReference>
<dbReference type="SMART" id="SM00564">
    <property type="entry name" value="PQQ"/>
    <property type="match status" value="15"/>
</dbReference>
<dbReference type="CDD" id="cd00198">
    <property type="entry name" value="vWFA"/>
    <property type="match status" value="1"/>
</dbReference>
<feature type="region of interest" description="Disordered" evidence="2">
    <location>
        <begin position="7014"/>
        <end position="7035"/>
    </location>
</feature>
<dbReference type="Pfam" id="PF00092">
    <property type="entry name" value="VWA"/>
    <property type="match status" value="1"/>
</dbReference>
<dbReference type="InterPro" id="IPR018391">
    <property type="entry name" value="PQQ_b-propeller_rpt"/>
</dbReference>
<evidence type="ECO:0000256" key="2">
    <source>
        <dbReference type="SAM" id="MobiDB-lite"/>
    </source>
</evidence>
<dbReference type="SUPFAM" id="SSF51120">
    <property type="entry name" value="beta-Roll"/>
    <property type="match status" value="1"/>
</dbReference>
<dbReference type="InterPro" id="IPR038081">
    <property type="entry name" value="CalX-like_sf"/>
</dbReference>
<dbReference type="PROSITE" id="PS50234">
    <property type="entry name" value="VWFA"/>
    <property type="match status" value="1"/>
</dbReference>
<feature type="compositionally biased region" description="Polar residues" evidence="2">
    <location>
        <begin position="7026"/>
        <end position="7035"/>
    </location>
</feature>
<keyword evidence="1" id="KW-0106">Calcium</keyword>
<dbReference type="Pfam" id="PF20579">
    <property type="entry name" value="LapA"/>
    <property type="match status" value="62"/>
</dbReference>
<proteinExistence type="predicted"/>
<feature type="region of interest" description="Disordered" evidence="2">
    <location>
        <begin position="6706"/>
        <end position="6728"/>
    </location>
</feature>
<dbReference type="NCBIfam" id="NF033682">
    <property type="entry name" value="retention_LapA"/>
    <property type="match status" value="1"/>
</dbReference>
<dbReference type="PROSITE" id="PS00330">
    <property type="entry name" value="HEMOLYSIN_CALCIUM"/>
    <property type="match status" value="3"/>
</dbReference>
<dbReference type="PRINTS" id="PR00313">
    <property type="entry name" value="CABNDNGRPT"/>
</dbReference>
<dbReference type="InterPro" id="IPR011049">
    <property type="entry name" value="Serralysin-like_metalloprot_C"/>
</dbReference>
<dbReference type="EMBL" id="CP059052">
    <property type="protein sequence ID" value="QLJ14241.1"/>
    <property type="molecule type" value="Genomic_DNA"/>
</dbReference>
<dbReference type="Gene3D" id="2.60.40.2030">
    <property type="match status" value="1"/>
</dbReference>
<dbReference type="InterPro" id="IPR002035">
    <property type="entry name" value="VWF_A"/>
</dbReference>
<feature type="domain" description="PA14" evidence="4">
    <location>
        <begin position="6979"/>
        <end position="7127"/>
    </location>
</feature>
<evidence type="ECO:0000256" key="1">
    <source>
        <dbReference type="ARBA" id="ARBA00022837"/>
    </source>
</evidence>
<sequence>MSSVVAIVKSIVGQVIAVSPEGIRRVLIEGDRLLTGEEVLTGPGGAVTLELADGRTLDLGRDSQWSADAPDSSTDLSQAAAQAAPSVEELQQAIAAGVDPTTELEATAAGPSSAGGGALGGGHSFVMLEETAGRVDPTVGFPTDGLGFAGVLDNEEVGLLDTNGNNLVTTPTDTNVATELTLGATPSISEAGGVIVYTATVGQAPTTNLVITLSNGAVIVIPAGQTSGSVNVVVPANDTPYIDGGQISATVTGSSGGGGLTVTLPQTPAVTQVTDTIDTTTATLTASPSVTEGGVITYTVTLSNPAQTPVTVTLSNGQTITVEAGKTQGSIDFQTPANDVYNNGSTVSVTIENATGGNFEQLTPNPTPAQTTINDSVDTTTATLTASPSVTEGGVITYTVTLSNPAQTPVTVTLSNGQTITVEAGKTQGSVDFQTPANDVYNNGSTVSVTIENATGGNFEQLTPNPTPAQTTINDSVDTTTATLTASPSVTEGGVITYTVTLSNPAQTPVTVTLSNGQVITVEAGKTQGSVDFQTPANDVYNNGSTVSVTIENATGGNFEQLTPNPTPAQTTINDSVDTTTATLTASPSVTEGGVITYTVTLSNPAQTPVTVTLSNGQVITVEAGKTQGSVDFQTPANDVYTNGSTVSVTIENATGGNFEQLTPNPTPAQTAINDSVDTTTATLTASPSVTEGGVITYTVTLSNPAQTPVTVTLSNGQTITVEAGKTQGSVDFQTPANDVYNNGSTVSVTIENATGGNFEQLTPNPTPAQTAINDSVDATTATLTASPSVTEGGVITYTVTLSNPAQTPVTVTLSNGQVITVEAGKTQGSVDFQTPANDVYNNGSTVSVTIENATGGNFEQLTPNPTPAQTAINDSVDATTATLTASPSVTEGGVITYTVTLSNPAQTPVTVTLSNGQTITVEAGKTQGSIDFQTPANDVYNNGSTVSVTIENATGGNFEQLTPNPTPAQTAINDSVDATTATLTASPSVTEGGVITYTVTLSNPAQAPVTVTLSNGQTITVEAGKTQGSIDFQTPANDVYNNGSTVSVTIENATGGNFEQLTPNPTPAQTTINDSVDTTTATLTASPSVTEGGVITYTVTLSNPAQTPVTVTLSNGQTITVEAGKTQGSVDFQTPANDVYNNGSTVSVTIENATGGNFEQLTPNPTPAQTTINDSVDTTTATLTASPSVTEGGVITYTVTLSNPAQTPVTVTLSNGQVITVEAGKTQGSVDFQTPANDVYNNGSTVSVTIENATGGNFEQLTPNPTPAQTTINDSVDTTTATLTASPSVTEGGVITYTVTLSNPAQTPVTVTLSNGQTITVEAGKTQGSIDFQTPANDVYNNGSTVSVTIENATGGNFEQLTPNPTPAQTAINDSVDATTATLTASPSVTEGGVITYTVTLSNPAQAPVTVTLSNGQTITVEAGKTQGSIDFQTPANDVYNNGSTVSVTIENATGGNFEQLTPNPTPAQTTINDSVDTTTATLTASPSVTEGGVITYTVTLSNPAQTPVTVTLSNGQVITVEAGKTQGSVDFQTPANDVYNNGSTVSVTIENATGGNFEQLTPNPTPAQTAINDSVDATTATLTASPSVTEGGVITYTVTLSNPAQTPVTVTLSNGQTITVEAGKTQGSVDFQTPANDVYNNGSTVSVTIENATGGNFEQLTPNPTPASTVINDSIDAVTVSIVSNGNVTEDQQPSFTVKVSQALDRPLTVTLSNGDTVTIEAGKTEVEYKTSVQGDDVYLDAGSITLSVTDATVPGATFEKLALGGPATVEISDTISEVVAKLTATPSVTEGGEITYTITLTNKDGLPINNHSELYFKLTDGTTVVVAANSTTGSATATAPDNVYVGTNAPVVNAIDAVSGADAWKFENLNLDKTPVSTEVTDEPGTPGSEGDIVKVTITADQTSVAENVKPTFTVHINTALAHDLVVTLSNNAQVTIKAGETSAPYTHDAQGDDVYNDAGQISLGINSAVDATGAAFENLELGGAASVQVTDTLDEVVAKLTASPSVTEGGEITYTITLTNKDGLPINNHSELYFKLTDGTTVVVAANSTTGSATATAPDNVYVGTNAPVVNAIDAVSGADAWKFENLNLDKTPVSTEVTDEPGTPGSEGDIVKVTITADQTSVAENVKPTFTVHINTALAHDLVVTLSNNAQVTIKAGETSAPYTHDAQGDDVYNDAGQISLGINSAVDATGAAFENLELGGAASVQVTDTLDEVVAKLTASPSVTEGGEITYTITLTNKDGLPINNHSELYFKLTDGTTVVVAANSTTGSATATAPDNVYVGTNAPVVNAIDAVSGADAWKFENLNLDKTPVSTEVTDEPGTPGNEGDIVKVTITADQTSVAENVKPTFTVHINTALAHDLVVTLSNNAQVIIKAGETSAPYTHDAQGDDVYQDAGQISLGINSAVDATGAAFENLELGGAAKVDVTDTLDEVVAKLTATPSVTEGGEITYTITLTNKDGLPINNHSELYFKLTDGTTVVVAANSTTGSATATAPDNVYVGTNQPVVNAIEAVSGADAWKFENLNLDKTPVSTEVTDEPGTPGNEGDIVKVTITADQTSVAENVKPTFTVHVNQPLAHDLVVTLSNNAQVTIKAGETSAPYTHDAQGDDVYQDAGQISLGINSAVDATGAAFENLELGGAASVQVTDTLDEVVAKLTATPSVTEGGEITYTITLTNKDGLPINNHSELYFKLTDGTTVVVAANSTTGSATATAPDNVYVGTNAPVVNAIDAVSGADAWKFENLNLDKTPVSTEVTDEPGTPGSEGDIVKVTITADQTSVAENVKPTFTVHINTALAHDLVVTLSNNAQVTIKAGETSAPYTHDAQGDDVYQDAGQISLGINSAVDATGAAFENLELGGAAKVDVTDTLDEVVAKLTATPSVTEGGEITYTITLTNKDGLPINNHSELYFKLTDGTTVVVAANSTTGSATATAPDNVYVGTNAPVVNAIDAVSGADAWKFENLNLDKTPVSTEVTDEPGTPGNEGDIVKVTITADQTSVAENVKPTFTVHINTALAHDLVVTLSNNAQVIIKAGETSAPYTHDAQGDDVYQDAGQISLGINSAVDATGAAFENLELGGAAKVDVTDTLDEVVAKLTATPSVTEGGEITYTITLTNKDGLPINNHSELYFKLTDGTTVVVAANSTTGSATATAPDNVYVGTNQPVVNAIEAVSGADAWKFENLNLDKTPVSTEVTDEPGTPGNEGDIVKVTITADQTSVAENVKPTFTVHVNQPLAHDLVVTLSNNAQVTIKAGETSAPYTHDAQGDDVYQDAGQISLGINSAVDATGAAFENLELGGAASVQVTDTLDEVVAKLTATPSVTEGGEITYTITLTNKDGLPINNHSELYFKLTDGTTVVVAANSTTGSATATAPDNVYVGTNAPVVNAIDAVSGADAWKFENLNLDKTPVSTEVTDEPGTPGSEGDIVKVTITADQTSVAENVKPTFTVHINTALAHDLVVTLSNNAQVTIKAGETSAPYTHDAQGDDVYQDAGQISLGINSAVDATGAAFENLELGGAAKVDVTDTLDEVVAKLTATPSVTEGGEITYTITLTNKDGLPINNHSELYFKLTDGTTVVVAANSTTGSATATAPDNVYVGTNAPVVNAIDAVSGADAWKFENLNLDKTPVSTEVTDEPGTPGSEGDIVKVTITADQTSVAENVKPTFTVHINTALAHDLVVTLSNNAQVTIKAGETSAPYTHDAQGDDVYQDAGQISLGINSAVDATGAAFENLELGGAAKVDVTDTLDEVVAKLTATPSVTEGGEITYTITLTNKDGLPINNHSELYFKLTDGTTVVVAANSTTGSATATAPDNVYVGTNAPVVNAIDAVSGADAWKFENLNLDKTPVSTEVTDEPGTPGNEGDIVKVTITADQTSVAENVKPTFTVHINTALAHDLVVTLSNNAQVIIKAGETSAPYTHDAQGDDVYQDAGQISLGITSAVDVDGHTFENLQLGGNASVQVTDTLDEVVAKLTATPSVTEGGEITYTITLTNKDGLPINNHSELYFKLTDGTTVVVAANSTTGSATATAPDNVYVGTNAPVVNAIDAVSGADAWKFENLNLDKTPVSTEVTDEPGTPGSEGDIVKVTITADQTSVAENVKPTFTVHINTALAHDLVVTLSNNAQVTIKAGETSAPYTHDAQGDDVYQDAGQISLGINSAVDATGAAFENLELGGAAKVDVTDTLDEVVAKLTATPSVTEGGEITYTITLTNKDGLPINNHSELYFKLTDGTTVVVAANSTTGSATATAPDNVYVGTNAPVVNAIDAVSGADAWKFENLNLDKTPVSTEVTDEPGTPGSEGDIVKVTITADQTSVAENVKPTFTVHINTALAHDLVVTLSNNAQVTIKAGETSAPYTHDAQGDDVYQDAGQISLGINSAVDATGAAFENLELGGAAKVDVTDTLDEVVAKLTATPSVTEGGEITYTITLTNKDGLPINNHSELYFKLTDGTTVVVAANSTTGSATATAPDNVYVGTNAPVVNAIDAVSGADAWKFENLNLDKTPVSTEVTDEPGTPGNEGDIVKVTITADQTSVAENVKPTFTVHINTALAHDLVVTLSNNAQVIIKAGETSAPYTHDAQGDDVYQDAGQISLGITSAVDVDGHTFENLQLGGNASVQVTDTLDEVVAKLTATPSVTEGGEITYTITLTNKDGLPINNHSELYFKLTDGTTVVVAANSTTGSATATAPDNVYVGTNAPVVNAIDAVSGADAWKFENLNLDKTPVSTEVTDEPGTPGSEGDIVKVTITADQTSVAENVKPTFTVHINTALAHDLVVTLSNNAQVTIKAGETSAPYTHDAQGDDVYQDAGQISLGINSAVDATGAAFENLELGGAAKVDVTDTLDEVVAKLTATPSVTEGGEITYTITLTNKDGLPINNHSELYFKLTDGTTVVVAANSTTGSATATAPDNVYVGTNAPVVNAIDAVSGADAWKFENLNLDKTPVSTEVTDEPGTPGSEGDIVKVTITADQTSVAENVKPTFTVHINTALAHDLVVTLSNNAQVTIKAGETSAPYTHDAQGDDVYQDAGQISLGINSAVDATGAAFENLELGGAASVQVTDTLDEVVAKLTATPSVTEGGEITYTITLTNKDGLPINNHSALTFTLSDGKTVITVPANGTVGTATVTAPDNVYVGTNDPVVMSIATVGGADVGKFEQLTLDKTPVSTSVTDEPGTPGNEGDLVKVTITADQTSVAENVKPTFTVHINTALAHDLVVTLSNNAQVTIKAGETSAPYTHAAQGDDVYNDAGQISLGITSAVDVDGRTFENLQLGGNASVQVTDTTDEVVAKLTATPSVTEGGEITYTITLTNKDGLPINNHSALTFTLSDGKTVITVPANGTVGTATVTAPDNVYVGTNDPVVMSIATVGGADVGKFEQLTLDKTPVSTSVTDEPGTPGNEGDLVKVTITADQTSVAENVKPTFTVHVNQPLAHDLVVTLSNNAQVTIKAGETSAPYTHAAQGDDVYNDAGQISLGITSAVDVDGRTFENLELGGAAKVDVTDTTDEVVAKLTATPSVTEGGEITYTITLTNKDGLPINNHSALTFTLSDGKTVITVPANGTVGTATVTAPDNVYVGTNDPVIKSIATVEGADVGKFEQLTLDKTPVSTTVTDEPGTPGNEGDLVKVTITADQTSVAENVKPTFTVHINTALAHDLVVTLSNNAQVTIKAGETSAPYTHDAQGDDVYQDAGQISLGINSAVDATGAAFENLELGGAASVQVTDTLDEVVAKLTATPSVTEGGEITYTITLTNKDGLPINNHSALTFTLSDGKTVITVPANGTVGTATVTAPDNVYVGTNDPVVMSIATVGGADVGKFEQLTLDKTPVSTSVTDEPGTPGNEGDLVKVTITADQTSVAENVKPTFTVHINTALAHDLVVTLSNNAQVTIKAGETSAPYTHAAQGDDVYNDAGQISLGITSAVDVDGRTFENLQLGGNASVQVTDTTDEVVAKLTATPSVTEGGEITYTITLTNKDGLPINNHSALTFTLSDGKTVITVPANGTVGTATVTAPDNVYVGTNDPVVMSIATVGGADVGKFEQLTLDKTPVSTSVTDEPGTPGNEGDLVKVTITADQTSVAENVKPTFTVHVNQPLAHDLVVTLSNNAQVTIKAGETSAPYTHAAQGDDVYNDAGQISLGITSAVDATGATFENLELGGAASVQVTDTTDEVVAKLTATPSVTEGGEITYTITLTNKDGLPINNHSALTFTLSDGKTVITVPANGTVGTATVTAPDNVYVGTNDPVIKSIATVEGADVGKFEQLTLDKTPVSTSVTDEPGTPGNEGDLVKVTITADQTSVAENVKPTFTVHVNTALAHDLVVTLSNNAQVTIKAGETSAPYTHDAQGDDVYQDAGQISLGINSAVDATGAAFENLELGGAASVQVTDTTDEVVAKLTATPSVTEGGEITYTITLTNKDGLPINNHSALTFTLSDGKTVITVPANGTVGTATVTAPDNVYVGTNDPVIKSIATVEGADVGKFEQLTLDKTPVSTTVTDEPGTPGNEGDLVKVTITADQTSVAENVKPTFTVHINTALAHDLVVTLNNNAQVTIKAGETSAPYTHAAQGDDVYNDAGQISLGINSAVDVTGAKFENLQLGGAATVQVTDTTDEVVAKLTATPSVTEGGEITYTITLTNKDGLPINNHSALTFTLSDGKTVITVPANGTVGTATVTAPDNVYVGTNDPVIKSIATVEGADVGKFEQLTLDKTPVSTAVTDEPGTGTPGTGNQGDVTTVGITGTSSLTEGETGQYTLTLSNASKSEVTITLSYSGTAKNGDDFTGVATVKIPANSTGTTFNIATLDDKLVEGTENFVVKIEAATGGNFENLQVDSSKSSVTTTILDNDHLPVSPGGAVFGVEDTDYVFAWSDFKVTDADGNTDLSVTITSLPAAGNLQFFNGTAWVNVAVGQVVSQADITAKNLKFVPALNQSGTDNYGGNGVGNQKADYAQFKFKPNDGTNLGSEVTMKVDISPVADKPTLSFGSADIESKGLTKEVWTSLKGLGTGGNGITGEDLKTVFANSGSANSSSTTTNVQSDGSVTAGTGSKTSGLIYLEAGKVYTFSGLADDSFVVTIGGKTVVTATWGAGGGVSGTFTPNTSGYYPIEVYHANQSGPGSYDLNIQVGSGAVTDLSSSNVKMYQNVTEMANAGLGVSDLHTVNGQSYYDGYKLNEGPEGGSVKLVGISTALTDTDGSESLNVTLSGIPKGTVLSDGAGHTVTVGTAPVDVTGWKLSSLTLTPPAYYKGSFDITVTSTATESLGGSAITTGNIPVTVYAATYKASVGTSGNDTMTGSEGNDIIVADVSGLNVVQGKNYNIAFMVDSSGSMSDKSIADAKTQLASVFNTLKASLGSDTSGTVNIFLVDFDTQVNKNVAVNLADPDALSKLQAVLNSMVGGYYGGGTNYEDAFKTTSNFFNSTMATGNKGAENLTYFITDGKPTYYQSGESTNPSLWKNGKSLDDVVNVNNYKMGDTFSAWADATHKVEISSNGVVKVLTYTENRRGELVLDSTKTVGTLHAQGDGTYELSSLDGTGYADYWNYVYSAAGSTESFAVLGGTNGLSKVQAIGLNSDVTLNDLKPYDSAGKPQTNIDPSDLAKAILGHSEATVPGADTIDSGNGNDIIFGDLITLNGVVSEGYQALQTYVAQKSGVEVSAVTTSNVHQYITEHYTEFDISGAKDGNDILSGGNGNDILFGQGGSDTLDGGKGNDILLGGTGNDSLIGGQGNDILIGGSGADTFVWKAGDIGNDVIKDFNKAEGDRIDLKDLLQGEKGSTIDNYLKLTTVEGTTTLQVSSEGKLNAEGGIANADVTIKLEGVNWSNQTINSLISGADPTIIIHNKDS</sequence>
<accession>A0A7D6A4P6</accession>
<name>A0A7D6A4P6_PSEPU</name>
<protein>
    <submittedName>
        <fullName evidence="5">Retention module-containing protein</fullName>
    </submittedName>
</protein>
<dbReference type="SUPFAM" id="SSF141072">
    <property type="entry name" value="CalX-like"/>
    <property type="match status" value="12"/>
</dbReference>
<feature type="domain" description="VWFA" evidence="3">
    <location>
        <begin position="7306"/>
        <end position="7505"/>
    </location>
</feature>
<dbReference type="InterPro" id="IPR046779">
    <property type="entry name" value="LapA_adhesin_dom"/>
</dbReference>
<gene>
    <name evidence="5" type="ORF">H0H12_28155</name>
</gene>
<evidence type="ECO:0000259" key="4">
    <source>
        <dbReference type="PROSITE" id="PS51820"/>
    </source>
</evidence>
<dbReference type="InterPro" id="IPR018511">
    <property type="entry name" value="Hemolysin-typ_Ca-bd_CS"/>
</dbReference>
<dbReference type="NCBIfam" id="TIGR03661">
    <property type="entry name" value="T1SS_VCA0849"/>
    <property type="match status" value="1"/>
</dbReference>
<feature type="compositionally biased region" description="Low complexity" evidence="2">
    <location>
        <begin position="7014"/>
        <end position="7025"/>
    </location>
</feature>
<dbReference type="GO" id="GO:0005509">
    <property type="term" value="F:calcium ion binding"/>
    <property type="evidence" value="ECO:0007669"/>
    <property type="project" value="InterPro"/>
</dbReference>
<organism evidence="5 6">
    <name type="scientific">Pseudomonas putida</name>
    <name type="common">Arthrobacter siderocapsulatus</name>
    <dbReference type="NCBI Taxonomy" id="303"/>
    <lineage>
        <taxon>Bacteria</taxon>
        <taxon>Pseudomonadati</taxon>
        <taxon>Pseudomonadota</taxon>
        <taxon>Gammaproteobacteria</taxon>
        <taxon>Pseudomonadales</taxon>
        <taxon>Pseudomonadaceae</taxon>
        <taxon>Pseudomonas</taxon>
    </lineage>
</organism>
<dbReference type="InterPro" id="IPR047777">
    <property type="entry name" value="LapA-like_RM"/>
</dbReference>
<dbReference type="Gene3D" id="3.40.50.410">
    <property type="entry name" value="von Willebrand factor, type A domain"/>
    <property type="match status" value="1"/>
</dbReference>